<dbReference type="InterPro" id="IPR004358">
    <property type="entry name" value="Sig_transdc_His_kin-like_C"/>
</dbReference>
<dbReference type="GO" id="GO:0000155">
    <property type="term" value="F:phosphorelay sensor kinase activity"/>
    <property type="evidence" value="ECO:0007669"/>
    <property type="project" value="InterPro"/>
</dbReference>
<dbReference type="CDD" id="cd00130">
    <property type="entry name" value="PAS"/>
    <property type="match status" value="4"/>
</dbReference>
<dbReference type="STRING" id="320787.CA2015_1103"/>
<evidence type="ECO:0000256" key="1">
    <source>
        <dbReference type="ARBA" id="ARBA00000085"/>
    </source>
</evidence>
<dbReference type="Pfam" id="PF08448">
    <property type="entry name" value="PAS_4"/>
    <property type="match status" value="2"/>
</dbReference>
<dbReference type="Pfam" id="PF13426">
    <property type="entry name" value="PAS_9"/>
    <property type="match status" value="2"/>
</dbReference>
<dbReference type="PROSITE" id="PS50109">
    <property type="entry name" value="HIS_KIN"/>
    <property type="match status" value="1"/>
</dbReference>
<feature type="domain" description="PAC" evidence="9">
    <location>
        <begin position="204"/>
        <end position="256"/>
    </location>
</feature>
<dbReference type="PANTHER" id="PTHR43304:SF1">
    <property type="entry name" value="PAC DOMAIN-CONTAINING PROTEIN"/>
    <property type="match status" value="1"/>
</dbReference>
<dbReference type="PROSITE" id="PS50112">
    <property type="entry name" value="PAS"/>
    <property type="match status" value="2"/>
</dbReference>
<dbReference type="Gene3D" id="3.30.450.20">
    <property type="entry name" value="PAS domain"/>
    <property type="match status" value="5"/>
</dbReference>
<evidence type="ECO:0000256" key="5">
    <source>
        <dbReference type="ARBA" id="ARBA00022777"/>
    </source>
</evidence>
<feature type="domain" description="PAC" evidence="9">
    <location>
        <begin position="597"/>
        <end position="649"/>
    </location>
</feature>
<dbReference type="EC" id="2.7.13.3" evidence="2"/>
<dbReference type="InterPro" id="IPR036097">
    <property type="entry name" value="HisK_dim/P_sf"/>
</dbReference>
<dbReference type="KEGG" id="camu:CA2015_1103"/>
<dbReference type="EMBL" id="CP012040">
    <property type="protein sequence ID" value="AKP50553.1"/>
    <property type="molecule type" value="Genomic_DNA"/>
</dbReference>
<dbReference type="InterPro" id="IPR036890">
    <property type="entry name" value="HATPase_C_sf"/>
</dbReference>
<feature type="domain" description="PAS" evidence="8">
    <location>
        <begin position="509"/>
        <end position="554"/>
    </location>
</feature>
<dbReference type="PANTHER" id="PTHR43304">
    <property type="entry name" value="PHYTOCHROME-LIKE PROTEIN CPH1"/>
    <property type="match status" value="1"/>
</dbReference>
<dbReference type="InterPro" id="IPR000014">
    <property type="entry name" value="PAS"/>
</dbReference>
<evidence type="ECO:0000256" key="4">
    <source>
        <dbReference type="ARBA" id="ARBA00022679"/>
    </source>
</evidence>
<dbReference type="InterPro" id="IPR052162">
    <property type="entry name" value="Sensor_kinase/Photoreceptor"/>
</dbReference>
<evidence type="ECO:0000259" key="9">
    <source>
        <dbReference type="PROSITE" id="PS50113"/>
    </source>
</evidence>
<dbReference type="PROSITE" id="PS50113">
    <property type="entry name" value="PAC"/>
    <property type="match status" value="4"/>
</dbReference>
<evidence type="ECO:0000256" key="3">
    <source>
        <dbReference type="ARBA" id="ARBA00022553"/>
    </source>
</evidence>
<evidence type="ECO:0000313" key="10">
    <source>
        <dbReference type="EMBL" id="AKP50553.1"/>
    </source>
</evidence>
<name>A0A0H4PCL7_9BACT</name>
<dbReference type="InterPro" id="IPR001610">
    <property type="entry name" value="PAC"/>
</dbReference>
<feature type="domain" description="PAS" evidence="8">
    <location>
        <begin position="129"/>
        <end position="199"/>
    </location>
</feature>
<evidence type="ECO:0000256" key="6">
    <source>
        <dbReference type="SAM" id="Coils"/>
    </source>
</evidence>
<dbReference type="SMART" id="SM00086">
    <property type="entry name" value="PAC"/>
    <property type="match status" value="4"/>
</dbReference>
<dbReference type="RefSeq" id="WP_048640984.1">
    <property type="nucleotide sequence ID" value="NZ_CP012040.1"/>
</dbReference>
<dbReference type="OrthoDB" id="9766459at2"/>
<keyword evidence="4" id="KW-0808">Transferase</keyword>
<accession>A0A0H4PCL7</accession>
<dbReference type="Gene3D" id="1.10.287.130">
    <property type="match status" value="1"/>
</dbReference>
<evidence type="ECO:0000313" key="11">
    <source>
        <dbReference type="Proteomes" id="UP000036520"/>
    </source>
</evidence>
<dbReference type="Pfam" id="PF02518">
    <property type="entry name" value="HATPase_c"/>
    <property type="match status" value="1"/>
</dbReference>
<dbReference type="SMART" id="SM00387">
    <property type="entry name" value="HATPase_c"/>
    <property type="match status" value="1"/>
</dbReference>
<feature type="coiled-coil region" evidence="6">
    <location>
        <begin position="640"/>
        <end position="667"/>
    </location>
</feature>
<keyword evidence="11" id="KW-1185">Reference proteome</keyword>
<protein>
    <recommendedName>
        <fullName evidence="2">histidine kinase</fullName>
        <ecNumber evidence="2">2.7.13.3</ecNumber>
    </recommendedName>
</protein>
<dbReference type="InterPro" id="IPR000700">
    <property type="entry name" value="PAS-assoc_C"/>
</dbReference>
<dbReference type="SUPFAM" id="SSF55785">
    <property type="entry name" value="PYP-like sensor domain (PAS domain)"/>
    <property type="match status" value="5"/>
</dbReference>
<dbReference type="NCBIfam" id="TIGR00229">
    <property type="entry name" value="sensory_box"/>
    <property type="match status" value="4"/>
</dbReference>
<dbReference type="PRINTS" id="PR00344">
    <property type="entry name" value="BCTRLSENSOR"/>
</dbReference>
<keyword evidence="5 10" id="KW-0418">Kinase</keyword>
<dbReference type="AlphaFoldDB" id="A0A0H4PCL7"/>
<dbReference type="SUPFAM" id="SSF55874">
    <property type="entry name" value="ATPase domain of HSP90 chaperone/DNA topoisomerase II/histidine kinase"/>
    <property type="match status" value="1"/>
</dbReference>
<comment type="catalytic activity">
    <reaction evidence="1">
        <text>ATP + protein L-histidine = ADP + protein N-phospho-L-histidine.</text>
        <dbReference type="EC" id="2.7.13.3"/>
    </reaction>
</comment>
<organism evidence="10 11">
    <name type="scientific">Cyclobacterium amurskyense</name>
    <dbReference type="NCBI Taxonomy" id="320787"/>
    <lineage>
        <taxon>Bacteria</taxon>
        <taxon>Pseudomonadati</taxon>
        <taxon>Bacteroidota</taxon>
        <taxon>Cytophagia</taxon>
        <taxon>Cytophagales</taxon>
        <taxon>Cyclobacteriaceae</taxon>
        <taxon>Cyclobacterium</taxon>
    </lineage>
</organism>
<dbReference type="InterPro" id="IPR003594">
    <property type="entry name" value="HATPase_dom"/>
</dbReference>
<feature type="domain" description="PAC" evidence="9">
    <location>
        <begin position="457"/>
        <end position="508"/>
    </location>
</feature>
<gene>
    <name evidence="10" type="ORF">CA2015_1103</name>
</gene>
<dbReference type="SMART" id="SM00091">
    <property type="entry name" value="PAS"/>
    <property type="match status" value="4"/>
</dbReference>
<dbReference type="InterPro" id="IPR013656">
    <property type="entry name" value="PAS_4"/>
</dbReference>
<evidence type="ECO:0000256" key="2">
    <source>
        <dbReference type="ARBA" id="ARBA00012438"/>
    </source>
</evidence>
<proteinExistence type="predicted"/>
<feature type="domain" description="Histidine kinase" evidence="7">
    <location>
        <begin position="674"/>
        <end position="883"/>
    </location>
</feature>
<feature type="domain" description="PAC" evidence="9">
    <location>
        <begin position="329"/>
        <end position="381"/>
    </location>
</feature>
<dbReference type="SUPFAM" id="SSF47384">
    <property type="entry name" value="Homodimeric domain of signal transducing histidine kinase"/>
    <property type="match status" value="1"/>
</dbReference>
<dbReference type="Gene3D" id="3.30.565.10">
    <property type="entry name" value="Histidine kinase-like ATPase, C-terminal domain"/>
    <property type="match status" value="1"/>
</dbReference>
<evidence type="ECO:0000259" key="7">
    <source>
        <dbReference type="PROSITE" id="PS50109"/>
    </source>
</evidence>
<reference evidence="10 11" key="1">
    <citation type="submission" date="2015-07" db="EMBL/GenBank/DDBJ databases">
        <authorList>
            <person name="Kim K.M."/>
        </authorList>
    </citation>
    <scope>NUCLEOTIDE SEQUENCE [LARGE SCALE GENOMIC DNA]</scope>
    <source>
        <strain evidence="10 11">KCTC 12363</strain>
    </source>
</reference>
<dbReference type="Proteomes" id="UP000036520">
    <property type="component" value="Chromosome"/>
</dbReference>
<evidence type="ECO:0000259" key="8">
    <source>
        <dbReference type="PROSITE" id="PS50112"/>
    </source>
</evidence>
<sequence>MEKSSKLIGLKAANDIPALLAYWDKNEICRFANSTYLDWYGKSQEEMINKMSKKELLGEKYKEHSHYIKEVLKGNLQSFDLEISTPKGELRHSHATYTPDIENGKVIGFTAHITNITTRKNLEASYIKSEKLLKNLLESAPDAIVIVDSTGTIQIVNHQAENIFGYSKPEMIGEEIELLIPGGHKSKHKTHIKKYFDSASIRQMGDGIKLYGKRKNGEKFRVEVSLSPTQTDDGILVMAAVRDITDRVRMETELEESYKRNSIFIQQAPNAIAMFDMDMRYMAASHKWIEDYNLKGREIIGHSHYEIFPEIGDEWKQKHQRCLRGEINQCDEAPFDREDGTRQWLTWDVRPWYKSEGVIGGLLIYTADITDIKEKDQEKTRIEEILERTNSVARIGTWELQINEGKVIWSKITREIHEVSEDFEPDLATGINFYKEGYSRDTITKLVTDSISNNTSYDVEIELITAKGNETWVRVIGQSEFVDGKCKRHYGVFQDITPIKNTELKINRVNNELRAILNSASVSIIGTDKKGLITHFNKGAEQMLQYSRSELVEKHTPAIFHVKEEIIKRGEELSAQMGYEVEGFDVFVQSTIHKEEDTREWTYVRKDGTKLIVLLVLTAIKDHLGNIFGFLGIATDITERVENQQKLKEAKEDLEVLTEKLTSQNMQLANFAHITSHNLRAPVSNLNALLQFYHSSEDQEMKEEIIGNFEVVSNHLTQTLDTLVDLLKIQDEGSKELEILYFDEIFEKTKEMLVGHIMESDAQVTADFSKAPKITYNRVFLESIFLNLIGNAIKYRSPDRPPVIKLETDLKYNRIVFTISDNGLGIDLKSHSKELFGLHKTFHKHAESKGIGLFLTKKHIEAMGGIITARSEVGKGTTFTIEF</sequence>
<dbReference type="InterPro" id="IPR005467">
    <property type="entry name" value="His_kinase_dom"/>
</dbReference>
<keyword evidence="3" id="KW-0597">Phosphoprotein</keyword>
<keyword evidence="6" id="KW-0175">Coiled coil</keyword>
<dbReference type="InterPro" id="IPR035965">
    <property type="entry name" value="PAS-like_dom_sf"/>
</dbReference>